<dbReference type="InterPro" id="IPR051678">
    <property type="entry name" value="AGP_Transferase"/>
</dbReference>
<name>A0ABT9Z620_9BACI</name>
<keyword evidence="2" id="KW-0808">Transferase</keyword>
<gene>
    <name evidence="2" type="ORF">J2S02_004044</name>
</gene>
<keyword evidence="3" id="KW-1185">Reference proteome</keyword>
<dbReference type="EMBL" id="JAUSTZ010000011">
    <property type="protein sequence ID" value="MDQ0227697.1"/>
    <property type="molecule type" value="Genomic_DNA"/>
</dbReference>
<reference evidence="2 3" key="1">
    <citation type="submission" date="2023-07" db="EMBL/GenBank/DDBJ databases">
        <title>Genomic Encyclopedia of Type Strains, Phase IV (KMG-IV): sequencing the most valuable type-strain genomes for metagenomic binning, comparative biology and taxonomic classification.</title>
        <authorList>
            <person name="Goeker M."/>
        </authorList>
    </citation>
    <scope>NUCLEOTIDE SEQUENCE [LARGE SCALE GENOMIC DNA]</scope>
    <source>
        <strain evidence="2 3">DSM 17723</strain>
    </source>
</reference>
<evidence type="ECO:0000313" key="2">
    <source>
        <dbReference type="EMBL" id="MDQ0227697.1"/>
    </source>
</evidence>
<organism evidence="2 3">
    <name type="scientific">Metabacillus niabensis</name>
    <dbReference type="NCBI Taxonomy" id="324854"/>
    <lineage>
        <taxon>Bacteria</taxon>
        <taxon>Bacillati</taxon>
        <taxon>Bacillota</taxon>
        <taxon>Bacilli</taxon>
        <taxon>Bacillales</taxon>
        <taxon>Bacillaceae</taxon>
        <taxon>Metabacillus</taxon>
    </lineage>
</organism>
<sequence length="279" mass="32025">MGIGRKIGEGSCSEIFEWENDNKIIKLAKSNTTYEAIQVEYEKTLAVWEMNLSVPQPFEIVEVHNRSGIVLERIYGETLKERLFKNLIEQSESAQTLDMRDIRLTARLLSEIHNISNIHVPPQREIVKNQILSVNYLNEMEKNYVINLLDSLPQSGYLCHGDPNPNNILIHNGKLVMIDWMNATIGNPETDIAEYIIMMKYAILPPDTPRKIIENFDLAREAIIKAFMEEYTKLTGISYEQVEPWIVIVASRKLSVDGISEAEKQLLLQEIKLKLKGKI</sequence>
<accession>A0ABT9Z620</accession>
<feature type="domain" description="Aminoglycoside phosphotransferase" evidence="1">
    <location>
        <begin position="29"/>
        <end position="196"/>
    </location>
</feature>
<dbReference type="PANTHER" id="PTHR21310">
    <property type="entry name" value="AMINOGLYCOSIDE PHOSPHOTRANSFERASE-RELATED-RELATED"/>
    <property type="match status" value="1"/>
</dbReference>
<proteinExistence type="predicted"/>
<dbReference type="SUPFAM" id="SSF56112">
    <property type="entry name" value="Protein kinase-like (PK-like)"/>
    <property type="match status" value="1"/>
</dbReference>
<evidence type="ECO:0000313" key="3">
    <source>
        <dbReference type="Proteomes" id="UP001232245"/>
    </source>
</evidence>
<dbReference type="InterPro" id="IPR002575">
    <property type="entry name" value="Aminoglycoside_PTrfase"/>
</dbReference>
<protein>
    <submittedName>
        <fullName evidence="2">Aminoglycoside phosphotransferase (APT) family kinase protein</fullName>
    </submittedName>
</protein>
<dbReference type="GO" id="GO:0016301">
    <property type="term" value="F:kinase activity"/>
    <property type="evidence" value="ECO:0007669"/>
    <property type="project" value="UniProtKB-KW"/>
</dbReference>
<dbReference type="InterPro" id="IPR011009">
    <property type="entry name" value="Kinase-like_dom_sf"/>
</dbReference>
<evidence type="ECO:0000259" key="1">
    <source>
        <dbReference type="Pfam" id="PF01636"/>
    </source>
</evidence>
<keyword evidence="2" id="KW-0418">Kinase</keyword>
<dbReference type="Proteomes" id="UP001232245">
    <property type="component" value="Unassembled WGS sequence"/>
</dbReference>
<dbReference type="RefSeq" id="WP_174880059.1">
    <property type="nucleotide sequence ID" value="NZ_CADEPK010000095.1"/>
</dbReference>
<dbReference type="Pfam" id="PF01636">
    <property type="entry name" value="APH"/>
    <property type="match status" value="1"/>
</dbReference>
<dbReference type="Gene3D" id="3.90.1200.10">
    <property type="match status" value="1"/>
</dbReference>
<comment type="caution">
    <text evidence="2">The sequence shown here is derived from an EMBL/GenBank/DDBJ whole genome shotgun (WGS) entry which is preliminary data.</text>
</comment>